<reference evidence="2 3" key="2">
    <citation type="journal article" date="2017" name="Genome Biol.">
        <title>New reference genome sequences of hot pepper reveal the massive evolution of plant disease-resistance genes by retroduplication.</title>
        <authorList>
            <person name="Kim S."/>
            <person name="Park J."/>
            <person name="Yeom S.I."/>
            <person name="Kim Y.M."/>
            <person name="Seo E."/>
            <person name="Kim K.T."/>
            <person name="Kim M.S."/>
            <person name="Lee J.M."/>
            <person name="Cheong K."/>
            <person name="Shin H.S."/>
            <person name="Kim S.B."/>
            <person name="Han K."/>
            <person name="Lee J."/>
            <person name="Park M."/>
            <person name="Lee H.A."/>
            <person name="Lee H.Y."/>
            <person name="Lee Y."/>
            <person name="Oh S."/>
            <person name="Lee J.H."/>
            <person name="Choi E."/>
            <person name="Choi E."/>
            <person name="Lee S.E."/>
            <person name="Jeon J."/>
            <person name="Kim H."/>
            <person name="Choi G."/>
            <person name="Song H."/>
            <person name="Lee J."/>
            <person name="Lee S.C."/>
            <person name="Kwon J.K."/>
            <person name="Lee H.Y."/>
            <person name="Koo N."/>
            <person name="Hong Y."/>
            <person name="Kim R.W."/>
            <person name="Kang W.H."/>
            <person name="Huh J.H."/>
            <person name="Kang B.C."/>
            <person name="Yang T.J."/>
            <person name="Lee Y.H."/>
            <person name="Bennetzen J.L."/>
            <person name="Choi D."/>
        </authorList>
    </citation>
    <scope>NUCLEOTIDE SEQUENCE [LARGE SCALE GENOMIC DNA]</scope>
    <source>
        <strain evidence="3">cv. CM334</strain>
    </source>
</reference>
<keyword evidence="3" id="KW-1185">Reference proteome</keyword>
<evidence type="ECO:0000313" key="3">
    <source>
        <dbReference type="Proteomes" id="UP000222542"/>
    </source>
</evidence>
<evidence type="ECO:0000256" key="1">
    <source>
        <dbReference type="SAM" id="MobiDB-lite"/>
    </source>
</evidence>
<dbReference type="AlphaFoldDB" id="A0A2G2YR99"/>
<dbReference type="EMBL" id="AYRZ02000009">
    <property type="protein sequence ID" value="PHT72272.1"/>
    <property type="molecule type" value="Genomic_DNA"/>
</dbReference>
<sequence>MDHNDENSQLRVTLNDVLGLKDSDSLLHNDNENDEEFYVGYDDGPYQYLDSRDEDLQNLVDEEINRSHESDEEEYLSIFNGEEYDPQDDGVEEDEGTMNDDAYIDAKYFAGLVVEHNHELDPALSPFLPCYRELSRTLKRILVAYNIAGLRPSKSISILEVKSGGLKRMRCESMHAFFDGYITSRSSLKQFVEQYEDDDMVVPNDPNSDSDNDAIFIRNSRDVCSREMPQINRNRSFCQNAFCRDGYRWGSGYYDVYNEGQSSQNRSCGRRKSGKESRGGGVCGSRGGRGDATNISNHPTVHQIL</sequence>
<name>A0A2G2YR99_CAPAN</name>
<feature type="region of interest" description="Disordered" evidence="1">
    <location>
        <begin position="261"/>
        <end position="305"/>
    </location>
</feature>
<feature type="compositionally biased region" description="Polar residues" evidence="1">
    <location>
        <begin position="293"/>
        <end position="305"/>
    </location>
</feature>
<proteinExistence type="predicted"/>
<gene>
    <name evidence="2" type="ORF">T459_23057</name>
</gene>
<comment type="caution">
    <text evidence="2">The sequence shown here is derived from an EMBL/GenBank/DDBJ whole genome shotgun (WGS) entry which is preliminary data.</text>
</comment>
<accession>A0A2G2YR99</accession>
<protein>
    <submittedName>
        <fullName evidence="2">Uncharacterized protein</fullName>
    </submittedName>
</protein>
<dbReference type="Proteomes" id="UP000222542">
    <property type="component" value="Unassembled WGS sequence"/>
</dbReference>
<organism evidence="2 3">
    <name type="scientific">Capsicum annuum</name>
    <name type="common">Capsicum pepper</name>
    <dbReference type="NCBI Taxonomy" id="4072"/>
    <lineage>
        <taxon>Eukaryota</taxon>
        <taxon>Viridiplantae</taxon>
        <taxon>Streptophyta</taxon>
        <taxon>Embryophyta</taxon>
        <taxon>Tracheophyta</taxon>
        <taxon>Spermatophyta</taxon>
        <taxon>Magnoliopsida</taxon>
        <taxon>eudicotyledons</taxon>
        <taxon>Gunneridae</taxon>
        <taxon>Pentapetalae</taxon>
        <taxon>asterids</taxon>
        <taxon>lamiids</taxon>
        <taxon>Solanales</taxon>
        <taxon>Solanaceae</taxon>
        <taxon>Solanoideae</taxon>
        <taxon>Capsiceae</taxon>
        <taxon>Capsicum</taxon>
    </lineage>
</organism>
<evidence type="ECO:0000313" key="2">
    <source>
        <dbReference type="EMBL" id="PHT72272.1"/>
    </source>
</evidence>
<dbReference type="Gramene" id="PHT72272">
    <property type="protein sequence ID" value="PHT72272"/>
    <property type="gene ID" value="T459_23057"/>
</dbReference>
<reference evidence="2 3" key="1">
    <citation type="journal article" date="2014" name="Nat. Genet.">
        <title>Genome sequence of the hot pepper provides insights into the evolution of pungency in Capsicum species.</title>
        <authorList>
            <person name="Kim S."/>
            <person name="Park M."/>
            <person name="Yeom S.I."/>
            <person name="Kim Y.M."/>
            <person name="Lee J.M."/>
            <person name="Lee H.A."/>
            <person name="Seo E."/>
            <person name="Choi J."/>
            <person name="Cheong K."/>
            <person name="Kim K.T."/>
            <person name="Jung K."/>
            <person name="Lee G.W."/>
            <person name="Oh S.K."/>
            <person name="Bae C."/>
            <person name="Kim S.B."/>
            <person name="Lee H.Y."/>
            <person name="Kim S.Y."/>
            <person name="Kim M.S."/>
            <person name="Kang B.C."/>
            <person name="Jo Y.D."/>
            <person name="Yang H.B."/>
            <person name="Jeong H.J."/>
            <person name="Kang W.H."/>
            <person name="Kwon J.K."/>
            <person name="Shin C."/>
            <person name="Lim J.Y."/>
            <person name="Park J.H."/>
            <person name="Huh J.H."/>
            <person name="Kim J.S."/>
            <person name="Kim B.D."/>
            <person name="Cohen O."/>
            <person name="Paran I."/>
            <person name="Suh M.C."/>
            <person name="Lee S.B."/>
            <person name="Kim Y.K."/>
            <person name="Shin Y."/>
            <person name="Noh S.J."/>
            <person name="Park J."/>
            <person name="Seo Y.S."/>
            <person name="Kwon S.Y."/>
            <person name="Kim H.A."/>
            <person name="Park J.M."/>
            <person name="Kim H.J."/>
            <person name="Choi S.B."/>
            <person name="Bosland P.W."/>
            <person name="Reeves G."/>
            <person name="Jo S.H."/>
            <person name="Lee B.W."/>
            <person name="Cho H.T."/>
            <person name="Choi H.S."/>
            <person name="Lee M.S."/>
            <person name="Yu Y."/>
            <person name="Do Choi Y."/>
            <person name="Park B.S."/>
            <person name="van Deynze A."/>
            <person name="Ashrafi H."/>
            <person name="Hill T."/>
            <person name="Kim W.T."/>
            <person name="Pai H.S."/>
            <person name="Ahn H.K."/>
            <person name="Yeam I."/>
            <person name="Giovannoni J.J."/>
            <person name="Rose J.K."/>
            <person name="Sorensen I."/>
            <person name="Lee S.J."/>
            <person name="Kim R.W."/>
            <person name="Choi I.Y."/>
            <person name="Choi B.S."/>
            <person name="Lim J.S."/>
            <person name="Lee Y.H."/>
            <person name="Choi D."/>
        </authorList>
    </citation>
    <scope>NUCLEOTIDE SEQUENCE [LARGE SCALE GENOMIC DNA]</scope>
    <source>
        <strain evidence="3">cv. CM334</strain>
    </source>
</reference>